<keyword evidence="1" id="KW-0479">Metal-binding</keyword>
<feature type="compositionally biased region" description="Basic residues" evidence="5">
    <location>
        <begin position="313"/>
        <end position="322"/>
    </location>
</feature>
<organism evidence="7 8">
    <name type="scientific">Pelagomonas calceolata</name>
    <dbReference type="NCBI Taxonomy" id="35677"/>
    <lineage>
        <taxon>Eukaryota</taxon>
        <taxon>Sar</taxon>
        <taxon>Stramenopiles</taxon>
        <taxon>Ochrophyta</taxon>
        <taxon>Pelagophyceae</taxon>
        <taxon>Pelagomonadales</taxon>
        <taxon>Pelagomonadaceae</taxon>
        <taxon>Pelagomonas</taxon>
    </lineage>
</organism>
<dbReference type="AlphaFoldDB" id="A0A8J2T201"/>
<evidence type="ECO:0000313" key="8">
    <source>
        <dbReference type="Proteomes" id="UP000789595"/>
    </source>
</evidence>
<dbReference type="InterPro" id="IPR001841">
    <property type="entry name" value="Znf_RING"/>
</dbReference>
<dbReference type="GO" id="GO:0016567">
    <property type="term" value="P:protein ubiquitination"/>
    <property type="evidence" value="ECO:0007669"/>
    <property type="project" value="TreeGrafter"/>
</dbReference>
<keyword evidence="3" id="KW-0862">Zinc</keyword>
<feature type="region of interest" description="Disordered" evidence="5">
    <location>
        <begin position="71"/>
        <end position="92"/>
    </location>
</feature>
<feature type="compositionally biased region" description="Low complexity" evidence="5">
    <location>
        <begin position="237"/>
        <end position="248"/>
    </location>
</feature>
<comment type="caution">
    <text evidence="7">The sequence shown here is derived from an EMBL/GenBank/DDBJ whole genome shotgun (WGS) entry which is preliminary data.</text>
</comment>
<feature type="domain" description="RING-type" evidence="6">
    <location>
        <begin position="18"/>
        <end position="61"/>
    </location>
</feature>
<evidence type="ECO:0000256" key="3">
    <source>
        <dbReference type="ARBA" id="ARBA00022833"/>
    </source>
</evidence>
<evidence type="ECO:0000256" key="5">
    <source>
        <dbReference type="SAM" id="MobiDB-lite"/>
    </source>
</evidence>
<name>A0A8J2T201_9STRA</name>
<sequence>MASSSYFDEQEPSEPFHCTICMTELPRWPADACILQPCGHHFHLECATRWMDRESSCPNCKREVTTIAKSGRSKRRRSEIAVEPKRQSVAEQDLELPDAETQLDSMPSEGYQRDGFVVGDDDIEFYSSEEERARVVRPRRGRAAAARANALIEEEQMRAEALLRRSGRLGRLRRHAQADSQPPSDSSSDDEAEIAVPLPPLSRGRLRRNIQPESQSQEPAAPESSPDDDDWDESQGEAEAPPQSQSQEESWDEEEDEAAASPAPRSPSPEPSPEPSPSPPPRRRRRANNNAPAPSPPTQPAPVDEESPTPWMRVRRPPRPRRAVTQSQTPASPASPKPRFGQYVYALTTLELTVELLIPTLTTTITTTTTTMSPSKLLIALLATTTTAYQAGPGAVLNYFPVRRSAEPLPPGVVAPPKALRGQAPRKLMQATSSPGLLGEHDMECTDAGTYASIVCHYCIDVPKLVCESICASGLDQTPSNCNWSPWWAWHGISGGGEGWCCGGY</sequence>
<dbReference type="PROSITE" id="PS50089">
    <property type="entry name" value="ZF_RING_2"/>
    <property type="match status" value="1"/>
</dbReference>
<dbReference type="SUPFAM" id="SSF57850">
    <property type="entry name" value="RING/U-box"/>
    <property type="match status" value="1"/>
</dbReference>
<evidence type="ECO:0000313" key="7">
    <source>
        <dbReference type="EMBL" id="CAH0379781.1"/>
    </source>
</evidence>
<evidence type="ECO:0000259" key="6">
    <source>
        <dbReference type="PROSITE" id="PS50089"/>
    </source>
</evidence>
<dbReference type="EMBL" id="CAKKNE010000006">
    <property type="protein sequence ID" value="CAH0379781.1"/>
    <property type="molecule type" value="Genomic_DNA"/>
</dbReference>
<evidence type="ECO:0000256" key="1">
    <source>
        <dbReference type="ARBA" id="ARBA00022723"/>
    </source>
</evidence>
<feature type="compositionally biased region" description="Basic and acidic residues" evidence="5">
    <location>
        <begin position="78"/>
        <end position="88"/>
    </location>
</feature>
<dbReference type="Proteomes" id="UP000789595">
    <property type="component" value="Unassembled WGS sequence"/>
</dbReference>
<feature type="compositionally biased region" description="Acidic residues" evidence="5">
    <location>
        <begin position="225"/>
        <end position="236"/>
    </location>
</feature>
<feature type="compositionally biased region" description="Acidic residues" evidence="5">
    <location>
        <begin position="249"/>
        <end position="258"/>
    </location>
</feature>
<accession>A0A8J2T201</accession>
<protein>
    <recommendedName>
        <fullName evidence="6">RING-type domain-containing protein</fullName>
    </recommendedName>
</protein>
<dbReference type="SMART" id="SM00184">
    <property type="entry name" value="RING"/>
    <property type="match status" value="1"/>
</dbReference>
<evidence type="ECO:0000256" key="4">
    <source>
        <dbReference type="PROSITE-ProRule" id="PRU00175"/>
    </source>
</evidence>
<reference evidence="7" key="1">
    <citation type="submission" date="2021-11" db="EMBL/GenBank/DDBJ databases">
        <authorList>
            <consortium name="Genoscope - CEA"/>
            <person name="William W."/>
        </authorList>
    </citation>
    <scope>NUCLEOTIDE SEQUENCE</scope>
</reference>
<dbReference type="PANTHER" id="PTHR45969:SF69">
    <property type="entry name" value="FINGER DOMAIN PROTEIN, PUTATIVE (AFU_ORTHOLOGUE AFUA_3G12190)-RELATED"/>
    <property type="match status" value="1"/>
</dbReference>
<dbReference type="PANTHER" id="PTHR45969">
    <property type="entry name" value="RING ZINC FINGER PROTEIN-RELATED"/>
    <property type="match status" value="1"/>
</dbReference>
<gene>
    <name evidence="7" type="ORF">PECAL_6P14190</name>
</gene>
<feature type="compositionally biased region" description="Pro residues" evidence="5">
    <location>
        <begin position="264"/>
        <end position="280"/>
    </location>
</feature>
<dbReference type="Pfam" id="PF13639">
    <property type="entry name" value="zf-RING_2"/>
    <property type="match status" value="1"/>
</dbReference>
<keyword evidence="8" id="KW-1185">Reference proteome</keyword>
<dbReference type="OrthoDB" id="186587at2759"/>
<evidence type="ECO:0000256" key="2">
    <source>
        <dbReference type="ARBA" id="ARBA00022771"/>
    </source>
</evidence>
<proteinExistence type="predicted"/>
<dbReference type="GO" id="GO:0061630">
    <property type="term" value="F:ubiquitin protein ligase activity"/>
    <property type="evidence" value="ECO:0007669"/>
    <property type="project" value="TreeGrafter"/>
</dbReference>
<dbReference type="GO" id="GO:0008270">
    <property type="term" value="F:zinc ion binding"/>
    <property type="evidence" value="ECO:0007669"/>
    <property type="project" value="UniProtKB-KW"/>
</dbReference>
<dbReference type="InterPro" id="IPR013083">
    <property type="entry name" value="Znf_RING/FYVE/PHD"/>
</dbReference>
<keyword evidence="2 4" id="KW-0863">Zinc-finger</keyword>
<feature type="region of interest" description="Disordered" evidence="5">
    <location>
        <begin position="169"/>
        <end position="339"/>
    </location>
</feature>
<dbReference type="Gene3D" id="3.30.40.10">
    <property type="entry name" value="Zinc/RING finger domain, C3HC4 (zinc finger)"/>
    <property type="match status" value="1"/>
</dbReference>